<accession>A0A1L9PKY1</accession>
<proteinExistence type="predicted"/>
<organism evidence="2 3">
    <name type="scientific">Aspergillus versicolor CBS 583.65</name>
    <dbReference type="NCBI Taxonomy" id="1036611"/>
    <lineage>
        <taxon>Eukaryota</taxon>
        <taxon>Fungi</taxon>
        <taxon>Dikarya</taxon>
        <taxon>Ascomycota</taxon>
        <taxon>Pezizomycotina</taxon>
        <taxon>Eurotiomycetes</taxon>
        <taxon>Eurotiomycetidae</taxon>
        <taxon>Eurotiales</taxon>
        <taxon>Aspergillaceae</taxon>
        <taxon>Aspergillus</taxon>
        <taxon>Aspergillus subgen. Nidulantes</taxon>
    </lineage>
</organism>
<keyword evidence="3" id="KW-1185">Reference proteome</keyword>
<dbReference type="EMBL" id="KV878129">
    <property type="protein sequence ID" value="OJJ02189.1"/>
    <property type="molecule type" value="Genomic_DNA"/>
</dbReference>
<dbReference type="OrthoDB" id="10497918at2759"/>
<reference evidence="3" key="1">
    <citation type="journal article" date="2017" name="Genome Biol.">
        <title>Comparative genomics reveals high biological diversity and specific adaptations in the industrially and medically important fungal genus Aspergillus.</title>
        <authorList>
            <person name="de Vries R.P."/>
            <person name="Riley R."/>
            <person name="Wiebenga A."/>
            <person name="Aguilar-Osorio G."/>
            <person name="Amillis S."/>
            <person name="Uchima C.A."/>
            <person name="Anderluh G."/>
            <person name="Asadollahi M."/>
            <person name="Askin M."/>
            <person name="Barry K."/>
            <person name="Battaglia E."/>
            <person name="Bayram O."/>
            <person name="Benocci T."/>
            <person name="Braus-Stromeyer S.A."/>
            <person name="Caldana C."/>
            <person name="Canovas D."/>
            <person name="Cerqueira G.C."/>
            <person name="Chen F."/>
            <person name="Chen W."/>
            <person name="Choi C."/>
            <person name="Clum A."/>
            <person name="Dos Santos R.A."/>
            <person name="Damasio A.R."/>
            <person name="Diallinas G."/>
            <person name="Emri T."/>
            <person name="Fekete E."/>
            <person name="Flipphi M."/>
            <person name="Freyberg S."/>
            <person name="Gallo A."/>
            <person name="Gournas C."/>
            <person name="Habgood R."/>
            <person name="Hainaut M."/>
            <person name="Harispe M.L."/>
            <person name="Henrissat B."/>
            <person name="Hilden K.S."/>
            <person name="Hope R."/>
            <person name="Hossain A."/>
            <person name="Karabika E."/>
            <person name="Karaffa L."/>
            <person name="Karanyi Z."/>
            <person name="Krasevec N."/>
            <person name="Kuo A."/>
            <person name="Kusch H."/>
            <person name="LaButti K."/>
            <person name="Lagendijk E.L."/>
            <person name="Lapidus A."/>
            <person name="Levasseur A."/>
            <person name="Lindquist E."/>
            <person name="Lipzen A."/>
            <person name="Logrieco A.F."/>
            <person name="MacCabe A."/>
            <person name="Maekelae M.R."/>
            <person name="Malavazi I."/>
            <person name="Melin P."/>
            <person name="Meyer V."/>
            <person name="Mielnichuk N."/>
            <person name="Miskei M."/>
            <person name="Molnar A.P."/>
            <person name="Mule G."/>
            <person name="Ngan C.Y."/>
            <person name="Orejas M."/>
            <person name="Orosz E."/>
            <person name="Ouedraogo J.P."/>
            <person name="Overkamp K.M."/>
            <person name="Park H.-S."/>
            <person name="Perrone G."/>
            <person name="Piumi F."/>
            <person name="Punt P.J."/>
            <person name="Ram A.F."/>
            <person name="Ramon A."/>
            <person name="Rauscher S."/>
            <person name="Record E."/>
            <person name="Riano-Pachon D.M."/>
            <person name="Robert V."/>
            <person name="Roehrig J."/>
            <person name="Ruller R."/>
            <person name="Salamov A."/>
            <person name="Salih N.S."/>
            <person name="Samson R.A."/>
            <person name="Sandor E."/>
            <person name="Sanguinetti M."/>
            <person name="Schuetze T."/>
            <person name="Sepcic K."/>
            <person name="Shelest E."/>
            <person name="Sherlock G."/>
            <person name="Sophianopoulou V."/>
            <person name="Squina F.M."/>
            <person name="Sun H."/>
            <person name="Susca A."/>
            <person name="Todd R.B."/>
            <person name="Tsang A."/>
            <person name="Unkles S.E."/>
            <person name="van de Wiele N."/>
            <person name="van Rossen-Uffink D."/>
            <person name="Oliveira J.V."/>
            <person name="Vesth T.C."/>
            <person name="Visser J."/>
            <person name="Yu J.-H."/>
            <person name="Zhou M."/>
            <person name="Andersen M.R."/>
            <person name="Archer D.B."/>
            <person name="Baker S.E."/>
            <person name="Benoit I."/>
            <person name="Brakhage A.A."/>
            <person name="Braus G.H."/>
            <person name="Fischer R."/>
            <person name="Frisvad J.C."/>
            <person name="Goldman G.H."/>
            <person name="Houbraken J."/>
            <person name="Oakley B."/>
            <person name="Pocsi I."/>
            <person name="Scazzocchio C."/>
            <person name="Seiboth B."/>
            <person name="vanKuyk P.A."/>
            <person name="Wortman J."/>
            <person name="Dyer P.S."/>
            <person name="Grigoriev I.V."/>
        </authorList>
    </citation>
    <scope>NUCLEOTIDE SEQUENCE [LARGE SCALE GENOMIC DNA]</scope>
    <source>
        <strain evidence="3">CBS 583.65</strain>
    </source>
</reference>
<dbReference type="Proteomes" id="UP000184073">
    <property type="component" value="Unassembled WGS sequence"/>
</dbReference>
<gene>
    <name evidence="2" type="ORF">ASPVEDRAFT_660302</name>
</gene>
<feature type="compositionally biased region" description="Basic and acidic residues" evidence="1">
    <location>
        <begin position="27"/>
        <end position="46"/>
    </location>
</feature>
<feature type="region of interest" description="Disordered" evidence="1">
    <location>
        <begin position="22"/>
        <end position="113"/>
    </location>
</feature>
<dbReference type="RefSeq" id="XP_040667951.1">
    <property type="nucleotide sequence ID" value="XM_040815855.1"/>
</dbReference>
<dbReference type="VEuPathDB" id="FungiDB:ASPVEDRAFT_660302"/>
<dbReference type="GeneID" id="63731366"/>
<evidence type="ECO:0000313" key="3">
    <source>
        <dbReference type="Proteomes" id="UP000184073"/>
    </source>
</evidence>
<dbReference type="AlphaFoldDB" id="A0A1L9PKY1"/>
<name>A0A1L9PKY1_ASPVE</name>
<evidence type="ECO:0000313" key="2">
    <source>
        <dbReference type="EMBL" id="OJJ02189.1"/>
    </source>
</evidence>
<evidence type="ECO:0000256" key="1">
    <source>
        <dbReference type="SAM" id="MobiDB-lite"/>
    </source>
</evidence>
<sequence>MGPIINSIPETPAQLILRSLLEYPNGPEDRNRESPKRKATKDDKGPEGIVDVPGLSSALLQLDVTPQSPVESEEDNQPEQDPPPSRDTQGEQDPMGAEKSQHTKVFHITIPLI</sequence>
<protein>
    <submittedName>
        <fullName evidence="2">Uncharacterized protein</fullName>
    </submittedName>
</protein>